<dbReference type="PRINTS" id="PR00032">
    <property type="entry name" value="HTHARAC"/>
</dbReference>
<sequence length="281" mass="32772">MQFPKDIIARYCNTGVRRAEMKAVVIPADNSFKGGDVLQTMHCLELVISGNLHVRYNDELIKIEKDDIQFRKRGNYIIHPSIDYSAILFFMDDEFIRDFIKEIDIFSKETFTAELPPFVFKSSAFINHSIEESIGKIKRQEVFTPCIVKLTALQAMFHIFSNEPSRTFATYLRFLVSERKIDLSYFMETNFSQNMSLEEMAKLTGRSLSTFKKEFSELYNDTPQKWLINRRLQHAHYLLKETNQPVTQIAYDCGFENNSHFSKAYRTKYGVAPTSSRAQLQ</sequence>
<keyword evidence="1" id="KW-0805">Transcription regulation</keyword>
<evidence type="ECO:0000313" key="5">
    <source>
        <dbReference type="EMBL" id="MEX6686658.1"/>
    </source>
</evidence>
<dbReference type="EMBL" id="JAULBC010000001">
    <property type="protein sequence ID" value="MEX6686658.1"/>
    <property type="molecule type" value="Genomic_DNA"/>
</dbReference>
<dbReference type="InterPro" id="IPR018060">
    <property type="entry name" value="HTH_AraC"/>
</dbReference>
<dbReference type="InterPro" id="IPR018062">
    <property type="entry name" value="HTH_AraC-typ_CS"/>
</dbReference>
<keyword evidence="2" id="KW-0238">DNA-binding</keyword>
<gene>
    <name evidence="5" type="ORF">QTN47_04090</name>
</gene>
<proteinExistence type="predicted"/>
<dbReference type="PROSITE" id="PS00041">
    <property type="entry name" value="HTH_ARAC_FAMILY_1"/>
    <property type="match status" value="1"/>
</dbReference>
<dbReference type="InterPro" id="IPR020449">
    <property type="entry name" value="Tscrpt_reg_AraC-type_HTH"/>
</dbReference>
<evidence type="ECO:0000256" key="2">
    <source>
        <dbReference type="ARBA" id="ARBA00023125"/>
    </source>
</evidence>
<evidence type="ECO:0000256" key="3">
    <source>
        <dbReference type="ARBA" id="ARBA00023163"/>
    </source>
</evidence>
<dbReference type="SMART" id="SM00342">
    <property type="entry name" value="HTH_ARAC"/>
    <property type="match status" value="1"/>
</dbReference>
<dbReference type="Pfam" id="PF12833">
    <property type="entry name" value="HTH_18"/>
    <property type="match status" value="1"/>
</dbReference>
<dbReference type="InterPro" id="IPR054015">
    <property type="entry name" value="ExsA-like_N"/>
</dbReference>
<evidence type="ECO:0000313" key="6">
    <source>
        <dbReference type="Proteomes" id="UP001560573"/>
    </source>
</evidence>
<comment type="caution">
    <text evidence="5">The sequence shown here is derived from an EMBL/GenBank/DDBJ whole genome shotgun (WGS) entry which is preliminary data.</text>
</comment>
<dbReference type="PROSITE" id="PS01124">
    <property type="entry name" value="HTH_ARAC_FAMILY_2"/>
    <property type="match status" value="1"/>
</dbReference>
<keyword evidence="3" id="KW-0804">Transcription</keyword>
<evidence type="ECO:0000256" key="1">
    <source>
        <dbReference type="ARBA" id="ARBA00023015"/>
    </source>
</evidence>
<dbReference type="Gene3D" id="1.10.10.60">
    <property type="entry name" value="Homeodomain-like"/>
    <property type="match status" value="1"/>
</dbReference>
<accession>A0ABV3ZDW7</accession>
<keyword evidence="6" id="KW-1185">Reference proteome</keyword>
<dbReference type="Pfam" id="PF22200">
    <property type="entry name" value="ExsA_N"/>
    <property type="match status" value="1"/>
</dbReference>
<reference evidence="5 6" key="1">
    <citation type="submission" date="2023-07" db="EMBL/GenBank/DDBJ databases">
        <authorList>
            <person name="Lian W.-H."/>
        </authorList>
    </citation>
    <scope>NUCLEOTIDE SEQUENCE [LARGE SCALE GENOMIC DNA]</scope>
    <source>
        <strain evidence="5 6">SYSU DXS3180</strain>
    </source>
</reference>
<feature type="domain" description="HTH araC/xylS-type" evidence="4">
    <location>
        <begin position="181"/>
        <end position="279"/>
    </location>
</feature>
<dbReference type="Proteomes" id="UP001560573">
    <property type="component" value="Unassembled WGS sequence"/>
</dbReference>
<protein>
    <submittedName>
        <fullName evidence="5">AraC family transcriptional regulator</fullName>
    </submittedName>
</protein>
<dbReference type="PANTHER" id="PTHR43280">
    <property type="entry name" value="ARAC-FAMILY TRANSCRIPTIONAL REGULATOR"/>
    <property type="match status" value="1"/>
</dbReference>
<dbReference type="SUPFAM" id="SSF46689">
    <property type="entry name" value="Homeodomain-like"/>
    <property type="match status" value="2"/>
</dbReference>
<evidence type="ECO:0000259" key="4">
    <source>
        <dbReference type="PROSITE" id="PS01124"/>
    </source>
</evidence>
<organism evidence="5 6">
    <name type="scientific">Danxiaibacter flavus</name>
    <dbReference type="NCBI Taxonomy" id="3049108"/>
    <lineage>
        <taxon>Bacteria</taxon>
        <taxon>Pseudomonadati</taxon>
        <taxon>Bacteroidota</taxon>
        <taxon>Chitinophagia</taxon>
        <taxon>Chitinophagales</taxon>
        <taxon>Chitinophagaceae</taxon>
        <taxon>Danxiaibacter</taxon>
    </lineage>
</organism>
<dbReference type="PANTHER" id="PTHR43280:SF2">
    <property type="entry name" value="HTH-TYPE TRANSCRIPTIONAL REGULATOR EXSA"/>
    <property type="match status" value="1"/>
</dbReference>
<dbReference type="InterPro" id="IPR009057">
    <property type="entry name" value="Homeodomain-like_sf"/>
</dbReference>
<name>A0ABV3ZDW7_9BACT</name>
<dbReference type="RefSeq" id="WP_369328054.1">
    <property type="nucleotide sequence ID" value="NZ_JAULBC010000001.1"/>
</dbReference>